<dbReference type="PANTHER" id="PTHR33064">
    <property type="entry name" value="POL PROTEIN"/>
    <property type="match status" value="1"/>
</dbReference>
<gene>
    <name evidence="2" type="ORF">FKW44_025110</name>
</gene>
<keyword evidence="2" id="KW-0255">Endonuclease</keyword>
<dbReference type="InterPro" id="IPR051320">
    <property type="entry name" value="Viral_Replic_Matur_Polypro"/>
</dbReference>
<proteinExistence type="predicted"/>
<dbReference type="Proteomes" id="UP000595437">
    <property type="component" value="Chromosome 21"/>
</dbReference>
<reference evidence="3" key="1">
    <citation type="submission" date="2021-01" db="EMBL/GenBank/DDBJ databases">
        <title>Caligus Genome Assembly.</title>
        <authorList>
            <person name="Gallardo-Escarate C."/>
        </authorList>
    </citation>
    <scope>NUCLEOTIDE SEQUENCE [LARGE SCALE GENOMIC DNA]</scope>
</reference>
<dbReference type="Gene3D" id="3.10.10.10">
    <property type="entry name" value="HIV Type 1 Reverse Transcriptase, subunit A, domain 1"/>
    <property type="match status" value="1"/>
</dbReference>
<dbReference type="InterPro" id="IPR043128">
    <property type="entry name" value="Rev_trsase/Diguanyl_cyclase"/>
</dbReference>
<dbReference type="GO" id="GO:0004519">
    <property type="term" value="F:endonuclease activity"/>
    <property type="evidence" value="ECO:0007669"/>
    <property type="project" value="UniProtKB-KW"/>
</dbReference>
<name>A0A7T8GKX5_CALRO</name>
<sequence length="188" mass="21433">MNPAIQEGWVLEIATDYRRLNSITKTDNYSVAHSMELLTDPQLGEAKYFVATDMAGAYFAVPVKEEDQEKLTIVSPFGTYKFLRMPFGPKNACGSYARLMRQVYGPQVDRKGLLGFFDDNLITGVTFMQTLARFAEFLLRTQEANLRIKTTKTELFVRKTTWLGHEIGIGQISPSERLTEAINDWPHR</sequence>
<dbReference type="GO" id="GO:0071897">
    <property type="term" value="P:DNA biosynthetic process"/>
    <property type="evidence" value="ECO:0007669"/>
    <property type="project" value="UniProtKB-ARBA"/>
</dbReference>
<evidence type="ECO:0000313" key="2">
    <source>
        <dbReference type="EMBL" id="QQP31495.1"/>
    </source>
</evidence>
<dbReference type="OrthoDB" id="6377085at2759"/>
<dbReference type="PANTHER" id="PTHR33064:SF37">
    <property type="entry name" value="RIBONUCLEASE H"/>
    <property type="match status" value="1"/>
</dbReference>
<keyword evidence="3" id="KW-1185">Reference proteome</keyword>
<organism evidence="2 3">
    <name type="scientific">Caligus rogercresseyi</name>
    <name type="common">Sea louse</name>
    <dbReference type="NCBI Taxonomy" id="217165"/>
    <lineage>
        <taxon>Eukaryota</taxon>
        <taxon>Metazoa</taxon>
        <taxon>Ecdysozoa</taxon>
        <taxon>Arthropoda</taxon>
        <taxon>Crustacea</taxon>
        <taxon>Multicrustacea</taxon>
        <taxon>Hexanauplia</taxon>
        <taxon>Copepoda</taxon>
        <taxon>Siphonostomatoida</taxon>
        <taxon>Caligidae</taxon>
        <taxon>Caligus</taxon>
    </lineage>
</organism>
<dbReference type="PROSITE" id="PS50878">
    <property type="entry name" value="RT_POL"/>
    <property type="match status" value="1"/>
</dbReference>
<dbReference type="InterPro" id="IPR000477">
    <property type="entry name" value="RT_dom"/>
</dbReference>
<evidence type="ECO:0000259" key="1">
    <source>
        <dbReference type="PROSITE" id="PS50878"/>
    </source>
</evidence>
<keyword evidence="2" id="KW-0378">Hydrolase</keyword>
<dbReference type="AlphaFoldDB" id="A0A7T8GKX5"/>
<dbReference type="EMBL" id="CP045910">
    <property type="protein sequence ID" value="QQP31495.1"/>
    <property type="molecule type" value="Genomic_DNA"/>
</dbReference>
<feature type="domain" description="Reverse transcriptase" evidence="1">
    <location>
        <begin position="1"/>
        <end position="167"/>
    </location>
</feature>
<evidence type="ECO:0000313" key="3">
    <source>
        <dbReference type="Proteomes" id="UP000595437"/>
    </source>
</evidence>
<dbReference type="SUPFAM" id="SSF56672">
    <property type="entry name" value="DNA/RNA polymerases"/>
    <property type="match status" value="1"/>
</dbReference>
<dbReference type="CDD" id="cd01647">
    <property type="entry name" value="RT_LTR"/>
    <property type="match status" value="1"/>
</dbReference>
<dbReference type="InterPro" id="IPR043502">
    <property type="entry name" value="DNA/RNA_pol_sf"/>
</dbReference>
<accession>A0A7T8GKX5</accession>
<protein>
    <submittedName>
        <fullName evidence="2">Enzymatic polyprotein endonuclease reverse</fullName>
    </submittedName>
</protein>
<dbReference type="Gene3D" id="3.30.70.270">
    <property type="match status" value="1"/>
</dbReference>
<keyword evidence="2" id="KW-0540">Nuclease</keyword>
<dbReference type="Pfam" id="PF00078">
    <property type="entry name" value="RVT_1"/>
    <property type="match status" value="1"/>
</dbReference>